<evidence type="ECO:0000256" key="6">
    <source>
        <dbReference type="ARBA" id="ARBA00023310"/>
    </source>
</evidence>
<dbReference type="GO" id="GO:0016020">
    <property type="term" value="C:membrane"/>
    <property type="evidence" value="ECO:0007669"/>
    <property type="project" value="UniProtKB-SubCell"/>
</dbReference>
<dbReference type="AlphaFoldDB" id="A0AAQ3QP27"/>
<organism evidence="7 8">
    <name type="scientific">Canna indica</name>
    <name type="common">Indian-shot</name>
    <dbReference type="NCBI Taxonomy" id="4628"/>
    <lineage>
        <taxon>Eukaryota</taxon>
        <taxon>Viridiplantae</taxon>
        <taxon>Streptophyta</taxon>
        <taxon>Embryophyta</taxon>
        <taxon>Tracheophyta</taxon>
        <taxon>Spermatophyta</taxon>
        <taxon>Magnoliopsida</taxon>
        <taxon>Liliopsida</taxon>
        <taxon>Zingiberales</taxon>
        <taxon>Cannaceae</taxon>
        <taxon>Canna</taxon>
    </lineage>
</organism>
<accession>A0AAQ3QP27</accession>
<proteinExistence type="inferred from homology"/>
<dbReference type="PRINTS" id="PR00125">
    <property type="entry name" value="ATPASEDELTA"/>
</dbReference>
<keyword evidence="6" id="KW-0066">ATP synthesis</keyword>
<keyword evidence="3" id="KW-0375">Hydrogen ion transport</keyword>
<evidence type="ECO:0008006" key="9">
    <source>
        <dbReference type="Google" id="ProtNLM"/>
    </source>
</evidence>
<evidence type="ECO:0000256" key="1">
    <source>
        <dbReference type="ARBA" id="ARBA00004370"/>
    </source>
</evidence>
<keyword evidence="2" id="KW-0813">Transport</keyword>
<dbReference type="HAMAP" id="MF_01416">
    <property type="entry name" value="ATP_synth_delta_bact"/>
    <property type="match status" value="1"/>
</dbReference>
<dbReference type="InterPro" id="IPR000711">
    <property type="entry name" value="ATPase_OSCP/dsu"/>
</dbReference>
<sequence length="249" mass="27304">MSILNYSIGPNGQPVFPFKSPTPQDACQHVQLALPLHGTSSVKASQLSSTKKASVTIASEASLQGQCIYGVSDAGTHADQQNNTLDGSSKTICSISNLLKHDHQFEHREKRKISICGVEFQPFTPSFLHAFVQNDKLSTIEDVSKEADKKNSFRPSDVLLVSVSSAVKLDDKQIDLITRKMQRLTGFRKLRLENTIDPSLIAGFVISYCNDGSHVIDLSVKGQLATLAERLESSDQQKSANSLQNWSFP</sequence>
<keyword evidence="8" id="KW-1185">Reference proteome</keyword>
<gene>
    <name evidence="7" type="ORF">Cni_G27199</name>
</gene>
<dbReference type="GO" id="GO:0046933">
    <property type="term" value="F:proton-transporting ATP synthase activity, rotational mechanism"/>
    <property type="evidence" value="ECO:0007669"/>
    <property type="project" value="InterPro"/>
</dbReference>
<name>A0AAQ3QP27_9LILI</name>
<dbReference type="Pfam" id="PF00213">
    <property type="entry name" value="OSCP"/>
    <property type="match status" value="1"/>
</dbReference>
<reference evidence="7 8" key="1">
    <citation type="submission" date="2023-10" db="EMBL/GenBank/DDBJ databases">
        <title>Chromosome-scale genome assembly provides insights into flower coloration mechanisms of Canna indica.</title>
        <authorList>
            <person name="Li C."/>
        </authorList>
    </citation>
    <scope>NUCLEOTIDE SEQUENCE [LARGE SCALE GENOMIC DNA]</scope>
    <source>
        <tissue evidence="7">Flower</tissue>
    </source>
</reference>
<evidence type="ECO:0000313" key="8">
    <source>
        <dbReference type="Proteomes" id="UP001327560"/>
    </source>
</evidence>
<dbReference type="EMBL" id="CP136897">
    <property type="protein sequence ID" value="WOL18404.1"/>
    <property type="molecule type" value="Genomic_DNA"/>
</dbReference>
<keyword evidence="4" id="KW-0406">Ion transport</keyword>
<comment type="subcellular location">
    <subcellularLocation>
        <location evidence="1">Membrane</location>
    </subcellularLocation>
</comment>
<evidence type="ECO:0000256" key="2">
    <source>
        <dbReference type="ARBA" id="ARBA00022448"/>
    </source>
</evidence>
<dbReference type="Proteomes" id="UP001327560">
    <property type="component" value="Chromosome 8"/>
</dbReference>
<dbReference type="PANTHER" id="PTHR11910">
    <property type="entry name" value="ATP SYNTHASE DELTA CHAIN"/>
    <property type="match status" value="1"/>
</dbReference>
<evidence type="ECO:0000256" key="3">
    <source>
        <dbReference type="ARBA" id="ARBA00022781"/>
    </source>
</evidence>
<protein>
    <recommendedName>
        <fullName evidence="9">ATP synthase delta chain</fullName>
    </recommendedName>
</protein>
<evidence type="ECO:0000256" key="4">
    <source>
        <dbReference type="ARBA" id="ARBA00023065"/>
    </source>
</evidence>
<dbReference type="NCBIfam" id="TIGR01145">
    <property type="entry name" value="ATP_synt_delta"/>
    <property type="match status" value="1"/>
</dbReference>
<keyword evidence="5" id="KW-0472">Membrane</keyword>
<evidence type="ECO:0000256" key="5">
    <source>
        <dbReference type="ARBA" id="ARBA00023136"/>
    </source>
</evidence>
<evidence type="ECO:0000313" key="7">
    <source>
        <dbReference type="EMBL" id="WOL18404.1"/>
    </source>
</evidence>